<dbReference type="PANTHER" id="PTHR21240">
    <property type="entry name" value="2-AMINO-3-CARBOXYLMUCONATE-6-SEMIALDEHYDE DECARBOXYLASE"/>
    <property type="match status" value="1"/>
</dbReference>
<dbReference type="PANTHER" id="PTHR21240:SF28">
    <property type="entry name" value="ISO-OROTATE DECARBOXYLASE (EUROFUNG)"/>
    <property type="match status" value="1"/>
</dbReference>
<dbReference type="GO" id="GO:0016831">
    <property type="term" value="F:carboxy-lyase activity"/>
    <property type="evidence" value="ECO:0007669"/>
    <property type="project" value="InterPro"/>
</dbReference>
<dbReference type="EMBL" id="FZOR01000050">
    <property type="protein sequence ID" value="SNT58723.1"/>
    <property type="molecule type" value="Genomic_DNA"/>
</dbReference>
<feature type="domain" description="Amidohydrolase-related" evidence="2">
    <location>
        <begin position="80"/>
        <end position="366"/>
    </location>
</feature>
<name>A0A239NW89_9ACTN</name>
<dbReference type="Gene3D" id="3.20.20.140">
    <property type="entry name" value="Metal-dependent hydrolases"/>
    <property type="match status" value="1"/>
</dbReference>
<evidence type="ECO:0000259" key="2">
    <source>
        <dbReference type="Pfam" id="PF04909"/>
    </source>
</evidence>
<reference evidence="3 4" key="1">
    <citation type="submission" date="2017-06" db="EMBL/GenBank/DDBJ databases">
        <authorList>
            <person name="Kim H.J."/>
            <person name="Triplett B.A."/>
        </authorList>
    </citation>
    <scope>NUCLEOTIDE SEQUENCE [LARGE SCALE GENOMIC DNA]</scope>
    <source>
        <strain evidence="3 4">DSM 44715</strain>
    </source>
</reference>
<protein>
    <submittedName>
        <fullName evidence="3">Predicted metal-dependent hydrolase, TIM-barrel fold</fullName>
    </submittedName>
</protein>
<keyword evidence="1" id="KW-0456">Lyase</keyword>
<dbReference type="InterPro" id="IPR032466">
    <property type="entry name" value="Metal_Hydrolase"/>
</dbReference>
<dbReference type="InterPro" id="IPR006680">
    <property type="entry name" value="Amidohydro-rel"/>
</dbReference>
<evidence type="ECO:0000313" key="3">
    <source>
        <dbReference type="EMBL" id="SNT58723.1"/>
    </source>
</evidence>
<accession>A0A239NW89</accession>
<dbReference type="Proteomes" id="UP000198318">
    <property type="component" value="Unassembled WGS sequence"/>
</dbReference>
<dbReference type="OrthoDB" id="8673349at2"/>
<dbReference type="Pfam" id="PF04909">
    <property type="entry name" value="Amidohydro_2"/>
    <property type="match status" value="1"/>
</dbReference>
<proteinExistence type="predicted"/>
<dbReference type="InterPro" id="IPR032465">
    <property type="entry name" value="ACMSD"/>
</dbReference>
<keyword evidence="3" id="KW-0378">Hydrolase</keyword>
<gene>
    <name evidence="3" type="ORF">SAMN05443665_105046</name>
</gene>
<dbReference type="GO" id="GO:0005737">
    <property type="term" value="C:cytoplasm"/>
    <property type="evidence" value="ECO:0007669"/>
    <property type="project" value="TreeGrafter"/>
</dbReference>
<dbReference type="RefSeq" id="WP_089330382.1">
    <property type="nucleotide sequence ID" value="NZ_FZOR01000050.1"/>
</dbReference>
<dbReference type="AlphaFoldDB" id="A0A239NW89"/>
<dbReference type="GO" id="GO:0016787">
    <property type="term" value="F:hydrolase activity"/>
    <property type="evidence" value="ECO:0007669"/>
    <property type="project" value="UniProtKB-KW"/>
</dbReference>
<evidence type="ECO:0000313" key="4">
    <source>
        <dbReference type="Proteomes" id="UP000198318"/>
    </source>
</evidence>
<sequence length="422" mass="46149">MAERTRYTVISADCHGGADLLEYRDYLDPSYRDEFDAWAASYEVPYEDLKGEDGTRNWDSGRRLRELEQDGVVAEVLFPNTIPPFFSASSLGSQQAAESAEDLRRRWAGLRAHNRWLAGFCAAAPGRRAGVFQVMLHDIGEAVAEIRRAAAAGLRGGLLLPGTPPGSGLPPLYYHEYYDPVWRACVEAGLPVNVHSGSAAPRAGDRPEDHVLFMLELRWWDQRTLRHLILGGVLERHPELNVVFTEEGLGWIPGALRAMDGFVASMRTASGSGDLSHGATVARNLTLRPSEYWRRQCYAGASFMHPSETAIRSSIGVSRIMWGSDYPHTEATYPYSEEAIRLAYAGVPQDEVELMLAGNAARVFGFDLEALARHAARIGPPRDEVGAGVDPGSLPAGVAKSPAFAGITPGSSTTRWVDNRKA</sequence>
<dbReference type="SUPFAM" id="SSF51556">
    <property type="entry name" value="Metallo-dependent hydrolases"/>
    <property type="match status" value="1"/>
</dbReference>
<keyword evidence="4" id="KW-1185">Reference proteome</keyword>
<organism evidence="3 4">
    <name type="scientific">Actinomadura meyerae</name>
    <dbReference type="NCBI Taxonomy" id="240840"/>
    <lineage>
        <taxon>Bacteria</taxon>
        <taxon>Bacillati</taxon>
        <taxon>Actinomycetota</taxon>
        <taxon>Actinomycetes</taxon>
        <taxon>Streptosporangiales</taxon>
        <taxon>Thermomonosporaceae</taxon>
        <taxon>Actinomadura</taxon>
    </lineage>
</organism>
<dbReference type="GO" id="GO:0019748">
    <property type="term" value="P:secondary metabolic process"/>
    <property type="evidence" value="ECO:0007669"/>
    <property type="project" value="TreeGrafter"/>
</dbReference>
<evidence type="ECO:0000256" key="1">
    <source>
        <dbReference type="ARBA" id="ARBA00023239"/>
    </source>
</evidence>